<proteinExistence type="predicted"/>
<keyword evidence="1" id="KW-1133">Transmembrane helix</keyword>
<dbReference type="GO" id="GO:0008643">
    <property type="term" value="P:carbohydrate transport"/>
    <property type="evidence" value="ECO:0007669"/>
    <property type="project" value="InterPro"/>
</dbReference>
<dbReference type="Gene3D" id="1.20.1250.20">
    <property type="entry name" value="MFS general substrate transporter like domains"/>
    <property type="match status" value="2"/>
</dbReference>
<dbReference type="EMBL" id="NIHM01000001">
    <property type="protein sequence ID" value="PLT58207.1"/>
    <property type="molecule type" value="Genomic_DNA"/>
</dbReference>
<dbReference type="GO" id="GO:0005886">
    <property type="term" value="C:plasma membrane"/>
    <property type="evidence" value="ECO:0007669"/>
    <property type="project" value="TreeGrafter"/>
</dbReference>
<dbReference type="PANTHER" id="PTHR11328:SF24">
    <property type="entry name" value="MAJOR FACILITATOR SUPERFAMILY (MFS) PROFILE DOMAIN-CONTAINING PROTEIN"/>
    <property type="match status" value="1"/>
</dbReference>
<feature type="transmembrane region" description="Helical" evidence="1">
    <location>
        <begin position="419"/>
        <end position="439"/>
    </location>
</feature>
<feature type="transmembrane region" description="Helical" evidence="1">
    <location>
        <begin position="386"/>
        <end position="404"/>
    </location>
</feature>
<keyword evidence="1" id="KW-0812">Transmembrane</keyword>
<evidence type="ECO:0000313" key="2">
    <source>
        <dbReference type="EMBL" id="PLT58207.1"/>
    </source>
</evidence>
<dbReference type="Proteomes" id="UP000234849">
    <property type="component" value="Unassembled WGS sequence"/>
</dbReference>
<feature type="transmembrane region" description="Helical" evidence="1">
    <location>
        <begin position="179"/>
        <end position="201"/>
    </location>
</feature>
<sequence length="504" mass="56358">MKQNRKITPITRFAYGTGNLLGSGALAISGSWLLYFYTTFCNMPIAQATLIFSLATYLDVIMNPLMGFISDSFYKTKLGRKFGRRRFFIMIGIPLMCLYPLLWVKNMNFWYYLCTYIMFEIVYTGVMIPYNTLPVEMTNDFAQRTYLAGSKAMFGKIANFLGAALPGLFIGIYGQDSPTPFFCTGLTYGAILIVSMILLYFNSWERPYEEVEDESVANVFEGFKKLFIDILSTLRIRTFRDHLGMYLFGFGAEWLFTATFTYFVVYVLSRPSTFVSEMNSLSSILQLISTLIFVKIVAKRGFKKPFIWALSIVIAAILGYIGVAVLNVPHMTVLIIAIVIVFGLGTGGVYYIPWTSYTFMADVDEVVTNRRREGIYAGAMTMAGKLIRASIVSILGFTLAAFGFKEGASVQPESACNAIIGVMLFGCCGLALLGIICSVKMKLTQETHKVVIAELDRIHNGGKMADVDPEVKKTLEELTGVPYEKCFGNNNIGYKDKHHKAVTE</sequence>
<gene>
    <name evidence="2" type="ORF">CDL18_01120</name>
</gene>
<comment type="caution">
    <text evidence="2">The sequence shown here is derived from an EMBL/GenBank/DDBJ whole genome shotgun (WGS) entry which is preliminary data.</text>
</comment>
<feature type="transmembrane region" description="Helical" evidence="1">
    <location>
        <begin position="110"/>
        <end position="133"/>
    </location>
</feature>
<feature type="transmembrane region" description="Helical" evidence="1">
    <location>
        <begin position="245"/>
        <end position="268"/>
    </location>
</feature>
<feature type="transmembrane region" description="Helical" evidence="1">
    <location>
        <begin position="87"/>
        <end position="104"/>
    </location>
</feature>
<dbReference type="PANTHER" id="PTHR11328">
    <property type="entry name" value="MAJOR FACILITATOR SUPERFAMILY DOMAIN-CONTAINING PROTEIN"/>
    <property type="match status" value="1"/>
</dbReference>
<accession>A0A2N5NMR5</accession>
<dbReference type="Pfam" id="PF13347">
    <property type="entry name" value="MFS_2"/>
    <property type="match status" value="1"/>
</dbReference>
<dbReference type="InterPro" id="IPR036259">
    <property type="entry name" value="MFS_trans_sf"/>
</dbReference>
<feature type="transmembrane region" description="Helical" evidence="1">
    <location>
        <begin position="154"/>
        <end position="173"/>
    </location>
</feature>
<reference evidence="2 3" key="1">
    <citation type="journal article" date="2017" name="Genome Med.">
        <title>A novel Ruminococcus gnavus clade enriched in inflammatory bowel disease patients.</title>
        <authorList>
            <person name="Hall A.B."/>
            <person name="Yassour M."/>
            <person name="Sauk J."/>
            <person name="Garner A."/>
            <person name="Jiang X."/>
            <person name="Arthur T."/>
            <person name="Lagoudas G.K."/>
            <person name="Vatanen T."/>
            <person name="Fornelos N."/>
            <person name="Wilson R."/>
            <person name="Bertha M."/>
            <person name="Cohen M."/>
            <person name="Garber J."/>
            <person name="Khalili H."/>
            <person name="Gevers D."/>
            <person name="Ananthakrishnan A.N."/>
            <person name="Kugathasan S."/>
            <person name="Lander E.S."/>
            <person name="Blainey P."/>
            <person name="Vlamakis H."/>
            <person name="Xavier R.J."/>
            <person name="Huttenhower C."/>
        </authorList>
    </citation>
    <scope>NUCLEOTIDE SEQUENCE [LARGE SCALE GENOMIC DNA]</scope>
    <source>
        <strain evidence="2 3">RJX1118</strain>
    </source>
</reference>
<dbReference type="SUPFAM" id="SSF103473">
    <property type="entry name" value="MFS general substrate transporter"/>
    <property type="match status" value="1"/>
</dbReference>
<feature type="transmembrane region" description="Helical" evidence="1">
    <location>
        <begin position="280"/>
        <end position="298"/>
    </location>
</feature>
<feature type="transmembrane region" description="Helical" evidence="1">
    <location>
        <begin position="20"/>
        <end position="38"/>
    </location>
</feature>
<feature type="transmembrane region" description="Helical" evidence="1">
    <location>
        <begin position="305"/>
        <end position="326"/>
    </location>
</feature>
<dbReference type="RefSeq" id="WP_101878954.1">
    <property type="nucleotide sequence ID" value="NZ_NIHM01000001.1"/>
</dbReference>
<dbReference type="InterPro" id="IPR039672">
    <property type="entry name" value="MFS_2"/>
</dbReference>
<organism evidence="2 3">
    <name type="scientific">Mediterraneibacter gnavus</name>
    <name type="common">Ruminococcus gnavus</name>
    <dbReference type="NCBI Taxonomy" id="33038"/>
    <lineage>
        <taxon>Bacteria</taxon>
        <taxon>Bacillati</taxon>
        <taxon>Bacillota</taxon>
        <taxon>Clostridia</taxon>
        <taxon>Lachnospirales</taxon>
        <taxon>Lachnospiraceae</taxon>
        <taxon>Mediterraneibacter</taxon>
    </lineage>
</organism>
<dbReference type="GO" id="GO:0015293">
    <property type="term" value="F:symporter activity"/>
    <property type="evidence" value="ECO:0007669"/>
    <property type="project" value="InterPro"/>
</dbReference>
<keyword evidence="1" id="KW-0472">Membrane</keyword>
<protein>
    <submittedName>
        <fullName evidence="2">MFS transporter</fullName>
    </submittedName>
</protein>
<feature type="transmembrane region" description="Helical" evidence="1">
    <location>
        <begin position="332"/>
        <end position="352"/>
    </location>
</feature>
<dbReference type="CDD" id="cd17332">
    <property type="entry name" value="MFS_MelB_like"/>
    <property type="match status" value="1"/>
</dbReference>
<dbReference type="AlphaFoldDB" id="A0A2N5NMR5"/>
<evidence type="ECO:0000313" key="3">
    <source>
        <dbReference type="Proteomes" id="UP000234849"/>
    </source>
</evidence>
<feature type="transmembrane region" description="Helical" evidence="1">
    <location>
        <begin position="44"/>
        <end position="66"/>
    </location>
</feature>
<name>A0A2N5NMR5_MEDGN</name>
<evidence type="ECO:0000256" key="1">
    <source>
        <dbReference type="SAM" id="Phobius"/>
    </source>
</evidence>